<name>A0ABY2H5H9_9HYPO</name>
<evidence type="ECO:0000313" key="1">
    <source>
        <dbReference type="EMBL" id="TFB02997.1"/>
    </source>
</evidence>
<accession>A0ABY2H5H9</accession>
<protein>
    <submittedName>
        <fullName evidence="1">Uncharacterized protein</fullName>
    </submittedName>
</protein>
<sequence>MEDSLYGFRFKSQTSLLVSDQHEIDDAEIEPMQWQKKCRQHEGYHLQPRHNYYDEATQTPNWEYRDQRVDAPFTLTPRRYEADGGQSKPTAWTGGGAVTVQIDGDSDRWKRQLLWHQTESPGHRPSCPTPQPIRMEKQVSDESMQMFAEAEPFETGDVSYDDIKNSIAHQHIKCEGGSDVSSVTMEDVCVDDQVAERRTAVHPDDRWLMDLFFIEDGSLSDESGGDVVDAGIRQQLHEANGETEDMWQ</sequence>
<keyword evidence="2" id="KW-1185">Reference proteome</keyword>
<dbReference type="GeneID" id="300577161"/>
<organism evidence="1 2">
    <name type="scientific">Trichoderma ghanense</name>
    <dbReference type="NCBI Taxonomy" id="65468"/>
    <lineage>
        <taxon>Eukaryota</taxon>
        <taxon>Fungi</taxon>
        <taxon>Dikarya</taxon>
        <taxon>Ascomycota</taxon>
        <taxon>Pezizomycotina</taxon>
        <taxon>Sordariomycetes</taxon>
        <taxon>Hypocreomycetidae</taxon>
        <taxon>Hypocreales</taxon>
        <taxon>Hypocreaceae</taxon>
        <taxon>Trichoderma</taxon>
    </lineage>
</organism>
<dbReference type="EMBL" id="PPTA01000006">
    <property type="protein sequence ID" value="TFB02997.1"/>
    <property type="molecule type" value="Genomic_DNA"/>
</dbReference>
<dbReference type="RefSeq" id="XP_073559198.1">
    <property type="nucleotide sequence ID" value="XM_073702711.1"/>
</dbReference>
<evidence type="ECO:0000313" key="2">
    <source>
        <dbReference type="Proteomes" id="UP001642720"/>
    </source>
</evidence>
<gene>
    <name evidence="1" type="ORF">CCMA1212_005453</name>
</gene>
<dbReference type="Proteomes" id="UP001642720">
    <property type="component" value="Unassembled WGS sequence"/>
</dbReference>
<proteinExistence type="predicted"/>
<comment type="caution">
    <text evidence="1">The sequence shown here is derived from an EMBL/GenBank/DDBJ whole genome shotgun (WGS) entry which is preliminary data.</text>
</comment>
<reference evidence="1 2" key="1">
    <citation type="submission" date="2018-01" db="EMBL/GenBank/DDBJ databases">
        <title>Genome characterization of the sugarcane-associated fungus Trichoderma ghanense CCMA-1212 and their application in lignocelulose bioconversion.</title>
        <authorList>
            <person name="Steindorff A.S."/>
            <person name="Mendes T.D."/>
            <person name="Vilela E.S.D."/>
            <person name="Rodrigues D.S."/>
            <person name="Formighieri E.F."/>
            <person name="Melo I.S."/>
            <person name="Favaro L.C.L."/>
        </authorList>
    </citation>
    <scope>NUCLEOTIDE SEQUENCE [LARGE SCALE GENOMIC DNA]</scope>
    <source>
        <strain evidence="1 2">CCMA-1212</strain>
    </source>
</reference>